<dbReference type="PANTHER" id="PTHR34598">
    <property type="entry name" value="BLL6449 PROTEIN"/>
    <property type="match status" value="1"/>
</dbReference>
<dbReference type="PANTHER" id="PTHR34598:SF3">
    <property type="entry name" value="OXIDOREDUCTASE AN1597"/>
    <property type="match status" value="1"/>
</dbReference>
<dbReference type="Proteomes" id="UP000237839">
    <property type="component" value="Unassembled WGS sequence"/>
</dbReference>
<organism evidence="1 2">
    <name type="scientific">Solimicrobium silvestre</name>
    <dbReference type="NCBI Taxonomy" id="2099400"/>
    <lineage>
        <taxon>Bacteria</taxon>
        <taxon>Pseudomonadati</taxon>
        <taxon>Pseudomonadota</taxon>
        <taxon>Betaproteobacteria</taxon>
        <taxon>Burkholderiales</taxon>
        <taxon>Oxalobacteraceae</taxon>
        <taxon>Solimicrobium</taxon>
    </lineage>
</organism>
<sequence>MNTHLYPHNTVVAAATAITSVDAVLGYMQPTEARPYNYAYEPPAGIAWENYAHDNREVRILDARHATAQSSIHHEGFELLDASSELRDFYDRDTIIRRYYPEVAALACSATGAKQAFVFDHLVRKREADRSKLGFGRSNKGIPATANGRVHNDYSEESGRKRLALVLGVKTAELNRNRYSIVNVWRSINGPVLDTPLAVCNARSIDVADLVCAEVRYPQRVGEIYLLRHSPRHCWSYFSQMNNHEALIFKQYDSQVSGVARFTPHAAFDHPYTPPDAPLRESIEARCLVIYE</sequence>
<keyword evidence="2" id="KW-1185">Reference proteome</keyword>
<protein>
    <recommendedName>
        <fullName evidence="3">Methyltransferase</fullName>
    </recommendedName>
</protein>
<comment type="caution">
    <text evidence="1">The sequence shown here is derived from an EMBL/GenBank/DDBJ whole genome shotgun (WGS) entry which is preliminary data.</text>
</comment>
<evidence type="ECO:0008006" key="3">
    <source>
        <dbReference type="Google" id="ProtNLM"/>
    </source>
</evidence>
<dbReference type="RefSeq" id="WP_243405317.1">
    <property type="nucleotide sequence ID" value="NZ_PUGF01000003.1"/>
</dbReference>
<evidence type="ECO:0000313" key="2">
    <source>
        <dbReference type="Proteomes" id="UP000237839"/>
    </source>
</evidence>
<evidence type="ECO:0000313" key="1">
    <source>
        <dbReference type="EMBL" id="PRC94405.1"/>
    </source>
</evidence>
<dbReference type="InterPro" id="IPR044053">
    <property type="entry name" value="AsaB-like"/>
</dbReference>
<gene>
    <name evidence="1" type="ORF">S2091_1026</name>
</gene>
<dbReference type="NCBIfam" id="NF041278">
    <property type="entry name" value="CmcJ_NvfI_EfuI"/>
    <property type="match status" value="1"/>
</dbReference>
<accession>A0A2S9H345</accession>
<proteinExistence type="predicted"/>
<dbReference type="GO" id="GO:0016491">
    <property type="term" value="F:oxidoreductase activity"/>
    <property type="evidence" value="ECO:0007669"/>
    <property type="project" value="InterPro"/>
</dbReference>
<dbReference type="EMBL" id="PUGF01000003">
    <property type="protein sequence ID" value="PRC94405.1"/>
    <property type="molecule type" value="Genomic_DNA"/>
</dbReference>
<name>A0A2S9H345_9BURK</name>
<reference evidence="1 2" key="1">
    <citation type="submission" date="2018-02" db="EMBL/GenBank/DDBJ databases">
        <title>Solimicrobium silvestre gen. nov., sp. nov., isolated from alpine forest soil.</title>
        <authorList>
            <person name="Margesin R."/>
            <person name="Albuquerque L."/>
            <person name="Zhang D.-C."/>
            <person name="Froufe H.J.C."/>
            <person name="Severino R."/>
            <person name="Roxo I."/>
            <person name="Egas C."/>
            <person name="Da Costa M.S."/>
        </authorList>
    </citation>
    <scope>NUCLEOTIDE SEQUENCE [LARGE SCALE GENOMIC DNA]</scope>
    <source>
        <strain evidence="1 2">S20-91</strain>
    </source>
</reference>
<dbReference type="AlphaFoldDB" id="A0A2S9H345"/>